<comment type="caution">
    <text evidence="1">The sequence shown here is derived from an EMBL/GenBank/DDBJ whole genome shotgun (WGS) entry which is preliminary data.</text>
</comment>
<evidence type="ECO:0000313" key="1">
    <source>
        <dbReference type="EMBL" id="GJU00226.1"/>
    </source>
</evidence>
<name>A0ABQ5IJK9_9ASTR</name>
<dbReference type="EMBL" id="BQNB010020843">
    <property type="protein sequence ID" value="GJU00226.1"/>
    <property type="molecule type" value="Genomic_DNA"/>
</dbReference>
<gene>
    <name evidence="1" type="ORF">Tco_1110564</name>
</gene>
<protein>
    <submittedName>
        <fullName evidence="1">Uncharacterized protein</fullName>
    </submittedName>
</protein>
<reference evidence="1" key="2">
    <citation type="submission" date="2022-01" db="EMBL/GenBank/DDBJ databases">
        <authorList>
            <person name="Yamashiro T."/>
            <person name="Shiraishi A."/>
            <person name="Satake H."/>
            <person name="Nakayama K."/>
        </authorList>
    </citation>
    <scope>NUCLEOTIDE SEQUENCE</scope>
</reference>
<reference evidence="1" key="1">
    <citation type="journal article" date="2022" name="Int. J. Mol. Sci.">
        <title>Draft Genome of Tanacetum Coccineum: Genomic Comparison of Closely Related Tanacetum-Family Plants.</title>
        <authorList>
            <person name="Yamashiro T."/>
            <person name="Shiraishi A."/>
            <person name="Nakayama K."/>
            <person name="Satake H."/>
        </authorList>
    </citation>
    <scope>NUCLEOTIDE SEQUENCE</scope>
</reference>
<dbReference type="Proteomes" id="UP001151760">
    <property type="component" value="Unassembled WGS sequence"/>
</dbReference>
<organism evidence="1 2">
    <name type="scientific">Tanacetum coccineum</name>
    <dbReference type="NCBI Taxonomy" id="301880"/>
    <lineage>
        <taxon>Eukaryota</taxon>
        <taxon>Viridiplantae</taxon>
        <taxon>Streptophyta</taxon>
        <taxon>Embryophyta</taxon>
        <taxon>Tracheophyta</taxon>
        <taxon>Spermatophyta</taxon>
        <taxon>Magnoliopsida</taxon>
        <taxon>eudicotyledons</taxon>
        <taxon>Gunneridae</taxon>
        <taxon>Pentapetalae</taxon>
        <taxon>asterids</taxon>
        <taxon>campanulids</taxon>
        <taxon>Asterales</taxon>
        <taxon>Asteraceae</taxon>
        <taxon>Asteroideae</taxon>
        <taxon>Anthemideae</taxon>
        <taxon>Anthemidinae</taxon>
        <taxon>Tanacetum</taxon>
    </lineage>
</organism>
<accession>A0ABQ5IJK9</accession>
<sequence>MRMTLDFDLTWSFPSLLELLAFGFLFAFVLEYTVSAQYKLQHTNTIFLVAKPNYVGDGLGTVQTELEIENELTAENLFVTDTKEVGESSDDDEIKWDDLTELVKDKGIEAIVGFSV</sequence>
<keyword evidence="2" id="KW-1185">Reference proteome</keyword>
<evidence type="ECO:0000313" key="2">
    <source>
        <dbReference type="Proteomes" id="UP001151760"/>
    </source>
</evidence>
<proteinExistence type="predicted"/>